<dbReference type="Proteomes" id="UP000533469">
    <property type="component" value="Unassembled WGS sequence"/>
</dbReference>
<reference evidence="2 3" key="1">
    <citation type="submission" date="2020-08" db="EMBL/GenBank/DDBJ databases">
        <title>Genomic Encyclopedia of Type Strains, Phase IV (KMG-IV): sequencing the most valuable type-strain genomes for metagenomic binning, comparative biology and taxonomic classification.</title>
        <authorList>
            <person name="Goeker M."/>
        </authorList>
    </citation>
    <scope>NUCLEOTIDE SEQUENCE [LARGE SCALE GENOMIC DNA]</scope>
    <source>
        <strain evidence="2 3">DSM 5895</strain>
    </source>
</reference>
<evidence type="ECO:0000313" key="3">
    <source>
        <dbReference type="Proteomes" id="UP000533469"/>
    </source>
</evidence>
<evidence type="ECO:0000256" key="1">
    <source>
        <dbReference type="SAM" id="SignalP"/>
    </source>
</evidence>
<organism evidence="2 3">
    <name type="scientific">Ancylobacter tetraedralis</name>
    <dbReference type="NCBI Taxonomy" id="217068"/>
    <lineage>
        <taxon>Bacteria</taxon>
        <taxon>Pseudomonadati</taxon>
        <taxon>Pseudomonadota</taxon>
        <taxon>Alphaproteobacteria</taxon>
        <taxon>Hyphomicrobiales</taxon>
        <taxon>Xanthobacteraceae</taxon>
        <taxon>Ancylobacter</taxon>
    </lineage>
</organism>
<keyword evidence="3" id="KW-1185">Reference proteome</keyword>
<sequence length="369" mass="40085">MIYAKTRHVAGLSALLCGLAFGSAMAQTPPDIPAYMDVIVGATVPDAAQVAKQNVLALNTGMFDLYADASRLVQSSILAQHPVILGLFSGTGGRFILYRPGQPPLDAPPVPEVYQLLKSVGHSVMALGVVVGPHIGKTNDRSWQPQVLAYRARLQAALDSVNATSMPEEWRANNRELIAANIAFIDKVTVAEVVSFADVQAFAESQKDRLKLNIRWAADTQVTHWMGVLADWKQQLGPDWAKVYAASNTIYVARQNNVLYSVLAQFFAPEDINSRLILIETVSFTTTPQDMLDSLTRIIADRTVGETFFGSRYLMDYELMGGDARDSILAQTKARGMATHLPPKVPFGSHQWPALVTPGPGPASLADLP</sequence>
<dbReference type="RefSeq" id="WP_183189479.1">
    <property type="nucleotide sequence ID" value="NZ_JACICD010000003.1"/>
</dbReference>
<dbReference type="AlphaFoldDB" id="A0A839Z7Z9"/>
<dbReference type="EMBL" id="JACICD010000003">
    <property type="protein sequence ID" value="MBB3771313.1"/>
    <property type="molecule type" value="Genomic_DNA"/>
</dbReference>
<name>A0A839Z7Z9_9HYPH</name>
<comment type="caution">
    <text evidence="2">The sequence shown here is derived from an EMBL/GenBank/DDBJ whole genome shotgun (WGS) entry which is preliminary data.</text>
</comment>
<protein>
    <submittedName>
        <fullName evidence="2">Uncharacterized protein</fullName>
    </submittedName>
</protein>
<evidence type="ECO:0000313" key="2">
    <source>
        <dbReference type="EMBL" id="MBB3771313.1"/>
    </source>
</evidence>
<proteinExistence type="predicted"/>
<feature type="chain" id="PRO_5032327867" evidence="1">
    <location>
        <begin position="27"/>
        <end position="369"/>
    </location>
</feature>
<keyword evidence="1" id="KW-0732">Signal</keyword>
<feature type="signal peptide" evidence="1">
    <location>
        <begin position="1"/>
        <end position="26"/>
    </location>
</feature>
<accession>A0A839Z7Z9</accession>
<gene>
    <name evidence="2" type="ORF">FHS55_001912</name>
</gene>